<dbReference type="Pfam" id="PF05853">
    <property type="entry name" value="BKACE"/>
    <property type="match status" value="1"/>
</dbReference>
<protein>
    <submittedName>
        <fullName evidence="1">3-keto-5-aminohexanoate cleavage protein</fullName>
    </submittedName>
</protein>
<keyword evidence="2" id="KW-1185">Reference proteome</keyword>
<accession>A0ABV1K459</accession>
<dbReference type="EMBL" id="JBEDNQ010000001">
    <property type="protein sequence ID" value="MEQ3548901.1"/>
    <property type="molecule type" value="Genomic_DNA"/>
</dbReference>
<proteinExistence type="predicted"/>
<organism evidence="1 2">
    <name type="scientific">Pseudonocardia nematodicida</name>
    <dbReference type="NCBI Taxonomy" id="1206997"/>
    <lineage>
        <taxon>Bacteria</taxon>
        <taxon>Bacillati</taxon>
        <taxon>Actinomycetota</taxon>
        <taxon>Actinomycetes</taxon>
        <taxon>Pseudonocardiales</taxon>
        <taxon>Pseudonocardiaceae</taxon>
        <taxon>Pseudonocardia</taxon>
    </lineage>
</organism>
<dbReference type="PANTHER" id="PTHR37418:SF1">
    <property type="entry name" value="3-KETO-5-AMINOHEXANOATE CLEAVAGE PROTEIN"/>
    <property type="match status" value="1"/>
</dbReference>
<dbReference type="InterPro" id="IPR008567">
    <property type="entry name" value="BKACE"/>
</dbReference>
<evidence type="ECO:0000313" key="2">
    <source>
        <dbReference type="Proteomes" id="UP001494902"/>
    </source>
</evidence>
<gene>
    <name evidence="1" type="ORF">WIS52_00330</name>
</gene>
<dbReference type="Gene3D" id="3.20.20.70">
    <property type="entry name" value="Aldolase class I"/>
    <property type="match status" value="1"/>
</dbReference>
<name>A0ABV1K459_9PSEU</name>
<evidence type="ECO:0000313" key="1">
    <source>
        <dbReference type="EMBL" id="MEQ3548901.1"/>
    </source>
</evidence>
<comment type="caution">
    <text evidence="1">The sequence shown here is derived from an EMBL/GenBank/DDBJ whole genome shotgun (WGS) entry which is preliminary data.</text>
</comment>
<dbReference type="InterPro" id="IPR013785">
    <property type="entry name" value="Aldolase_TIM"/>
</dbReference>
<reference evidence="1 2" key="1">
    <citation type="submission" date="2024-03" db="EMBL/GenBank/DDBJ databases">
        <title>Draft genome sequence of Pseudonocardia nematodicida JCM 31783.</title>
        <authorList>
            <person name="Butdee W."/>
            <person name="Duangmal K."/>
        </authorList>
    </citation>
    <scope>NUCLEOTIDE SEQUENCE [LARGE SCALE GENOMIC DNA]</scope>
    <source>
        <strain evidence="1 2">JCM 31783</strain>
    </source>
</reference>
<dbReference type="PANTHER" id="PTHR37418">
    <property type="entry name" value="3-KETO-5-AMINOHEXANOATE CLEAVAGE ENZYME-RELATED"/>
    <property type="match status" value="1"/>
</dbReference>
<dbReference type="RefSeq" id="WP_349295996.1">
    <property type="nucleotide sequence ID" value="NZ_JBEDNQ010000001.1"/>
</dbReference>
<dbReference type="Proteomes" id="UP001494902">
    <property type="component" value="Unassembled WGS sequence"/>
</dbReference>
<sequence>MASGTCERRTTVLQAALNGSRPADAHPALPVLARHLARDARSVARLGVTSVHVHPRDERGQETIDPSVVGDVVALIRQEAPGVEIGVPTGRWIQPDPKDRVETVLAWGRLGSGKPDVCGVNVHEAGWTDVCQAAWSVGIAVELGVWTSGDAVTLRQNGLPPGTRRVIAESTVIDPETAVAEGIRILRALGQPPVPVLLHGEEEGAWPVLEYATRVNIDTRIGFEDVLVRPDGWLATGNDDLVRTALSIRV</sequence>